<gene>
    <name evidence="1" type="ORF">FYJ80_02330</name>
</gene>
<protein>
    <submittedName>
        <fullName evidence="1">2-hydroxyglutaryl-CoA dehydratase</fullName>
    </submittedName>
</protein>
<dbReference type="PANTHER" id="PTHR32329">
    <property type="entry name" value="BIFUNCTIONAL PROTEIN [INCLUDES 2-HYDROXYACYL-COA DEHYDRATASE (N-TER) AND ITS ACTIVATOR DOMAIN (C_TERM)-RELATED"/>
    <property type="match status" value="1"/>
</dbReference>
<dbReference type="EMBL" id="VUNN01000003">
    <property type="protein sequence ID" value="MSU05619.1"/>
    <property type="molecule type" value="Genomic_DNA"/>
</dbReference>
<dbReference type="AlphaFoldDB" id="A0A7X2PB32"/>
<evidence type="ECO:0000313" key="1">
    <source>
        <dbReference type="EMBL" id="MSU05619.1"/>
    </source>
</evidence>
<dbReference type="Proteomes" id="UP000460549">
    <property type="component" value="Unassembled WGS sequence"/>
</dbReference>
<evidence type="ECO:0000313" key="2">
    <source>
        <dbReference type="Proteomes" id="UP000460549"/>
    </source>
</evidence>
<dbReference type="InterPro" id="IPR051805">
    <property type="entry name" value="Dehydratase_Activator_Redct"/>
</dbReference>
<comment type="caution">
    <text evidence="1">The sequence shown here is derived from an EMBL/GenBank/DDBJ whole genome shotgun (WGS) entry which is preliminary data.</text>
</comment>
<sequence>MSVPFTKEMKKDYTILIPNMSNIHFNIMKAPLALHGYKCILLNNNSHNVIEEGLRYVHNDMCYPALLVIGQMIDAIKSGIVDPNKCALVITQTGGGCRASNYYFLLIKALEKAGYPQIPVISLNFQGMNSNPGFKITASILIQAFTGLIYGDMLMMLSHQVRPYEVNKGDTDKLIEKWTNKLTSYYEKNRGYFGHNLKNNLNKMSDDFKAIPVTKEEKVKVGVVGEIYMKYAMLGNNNLEAFLESEGCEVMLPPMLGFFLYGFSNGIKDNEYYGRKPIYAFFMKHIALPYLHTYEKVMENALERNGFKAPASIKELQKYSEGIIDLGCKMGEGWLLTAEMVELIKKGYSNIVCTQPFGCLPNHIVAKGMIRPLKEQYPLSNIVPIDYDPSATKVNQENRIKLMLAVAKENLNKK</sequence>
<dbReference type="PANTHER" id="PTHR32329:SF4">
    <property type="entry name" value="ACTIVATOR OF 2-HYDROXYACYL-COA DEHYDRATASE"/>
    <property type="match status" value="1"/>
</dbReference>
<keyword evidence="2" id="KW-1185">Reference proteome</keyword>
<name>A0A7X2PB32_9SPIO</name>
<accession>A0A7X2PB32</accession>
<dbReference type="RefSeq" id="WP_154424522.1">
    <property type="nucleotide sequence ID" value="NZ_VUNN01000003.1"/>
</dbReference>
<organism evidence="1 2">
    <name type="scientific">Bullifex porci</name>
    <dbReference type="NCBI Taxonomy" id="2606638"/>
    <lineage>
        <taxon>Bacteria</taxon>
        <taxon>Pseudomonadati</taxon>
        <taxon>Spirochaetota</taxon>
        <taxon>Spirochaetia</taxon>
        <taxon>Spirochaetales</taxon>
        <taxon>Spirochaetaceae</taxon>
        <taxon>Bullifex</taxon>
    </lineage>
</organism>
<reference evidence="1 2" key="1">
    <citation type="submission" date="2019-08" db="EMBL/GenBank/DDBJ databases">
        <title>In-depth cultivation of the pig gut microbiome towards novel bacterial diversity and tailored functional studies.</title>
        <authorList>
            <person name="Wylensek D."/>
            <person name="Hitch T.C.A."/>
            <person name="Clavel T."/>
        </authorList>
    </citation>
    <scope>NUCLEOTIDE SEQUENCE [LARGE SCALE GENOMIC DNA]</scope>
    <source>
        <strain evidence="1 2">NM-380-WT-3C1</strain>
    </source>
</reference>
<proteinExistence type="predicted"/>